<feature type="signal peptide" evidence="2">
    <location>
        <begin position="1"/>
        <end position="25"/>
    </location>
</feature>
<dbReference type="SUPFAM" id="SSF51905">
    <property type="entry name" value="FAD/NAD(P)-binding domain"/>
    <property type="match status" value="1"/>
</dbReference>
<dbReference type="Gene3D" id="3.50.50.60">
    <property type="entry name" value="FAD/NAD(P)-binding domain"/>
    <property type="match status" value="2"/>
</dbReference>
<proteinExistence type="predicted"/>
<evidence type="ECO:0000256" key="1">
    <source>
        <dbReference type="SAM" id="MobiDB-lite"/>
    </source>
</evidence>
<evidence type="ECO:0000313" key="4">
    <source>
        <dbReference type="Proteomes" id="UP001530293"/>
    </source>
</evidence>
<organism evidence="3 4">
    <name type="scientific">Discostella pseudostelligera</name>
    <dbReference type="NCBI Taxonomy" id="259834"/>
    <lineage>
        <taxon>Eukaryota</taxon>
        <taxon>Sar</taxon>
        <taxon>Stramenopiles</taxon>
        <taxon>Ochrophyta</taxon>
        <taxon>Bacillariophyta</taxon>
        <taxon>Coscinodiscophyceae</taxon>
        <taxon>Thalassiosirophycidae</taxon>
        <taxon>Stephanodiscales</taxon>
        <taxon>Stephanodiscaceae</taxon>
        <taxon>Discostella</taxon>
    </lineage>
</organism>
<protein>
    <recommendedName>
        <fullName evidence="5">Amine oxidase domain-containing protein</fullName>
    </recommendedName>
</protein>
<dbReference type="PANTHER" id="PTHR16128:SF5">
    <property type="entry name" value="FAD_NAD(P)-BINDING OXIDOREDUCTASE FAMILY PROTEIN"/>
    <property type="match status" value="1"/>
</dbReference>
<keyword evidence="4" id="KW-1185">Reference proteome</keyword>
<sequence length="734" mass="79149">MRLQPILLFMAWCLYCSSLNRFASSFVIVTTGHHHFHPKQQQYSSMSTRRLRSMMAVASSSNDDAAAASNASDSSKMKMMNDKSALSIAILGGGISGLSCASQLLSRHKQSSLQYSKLEVTVFDTGRLRPGGRCSSRLPEDVAVANEKEVKNNNNKIQAEDATRSNRRACDNDASNSSNGGGGGDIDTINNDNNARMQIIPMNIQKAINNNGKSAATTMGPVDHAAQILSIPTTPATSASSSSSSFEEFRNQLQSWLNEGIIEQFPMGSVCELVNNDASGTKSVLSSVDDGKDMYYGKGGMGSIPIAMREYCLSFNNEDDDNKNGKRSFRIMQDVWVSPSNGVKYIGSTNNDTDGSEDTVDPQWELWAGKKSLGQYHRLVIAHNGKCADRIMSRTPAKAFHSLLRTQFAPYVPQWGGNQMTLNSIYSLVFAVKSSRSGNSRSNSLSSPIAKALSNLSATSSSSSNTNGIYTVMIKNEPNLRLLSCNTLKHHHTQNPNSDSIIEVYTLLSSAKFGKQFKGPQENLPPELVSTVVMKLLRSLERSLELQEGEVVDSVIDLKLQLWGAAVPLNTWSTTTTTTTTVVHGNQQRSVGDDGGIDGFVYDATYGVGACGDWILDPSVAGAWESGRRLAHWLLLNNNASVGLPNRSSTNEGSGKFVPSLAALGSGIGTVPTSSNVIYEFPPPSSNNGSKANDRKSTTKSNSYRRQNGGAGRGSSNRRGDNKSRGPAAQPVSR</sequence>
<keyword evidence="2" id="KW-0732">Signal</keyword>
<dbReference type="AlphaFoldDB" id="A0ABD3LYY3"/>
<feature type="chain" id="PRO_5044857434" description="Amine oxidase domain-containing protein" evidence="2">
    <location>
        <begin position="26"/>
        <end position="734"/>
    </location>
</feature>
<dbReference type="InterPro" id="IPR036188">
    <property type="entry name" value="FAD/NAD-bd_sf"/>
</dbReference>
<comment type="caution">
    <text evidence="3">The sequence shown here is derived from an EMBL/GenBank/DDBJ whole genome shotgun (WGS) entry which is preliminary data.</text>
</comment>
<evidence type="ECO:0008006" key="5">
    <source>
        <dbReference type="Google" id="ProtNLM"/>
    </source>
</evidence>
<dbReference type="Pfam" id="PF13450">
    <property type="entry name" value="NAD_binding_8"/>
    <property type="match status" value="1"/>
</dbReference>
<dbReference type="EMBL" id="JALLBG020000283">
    <property type="protein sequence ID" value="KAL3756964.1"/>
    <property type="molecule type" value="Genomic_DNA"/>
</dbReference>
<reference evidence="3 4" key="1">
    <citation type="submission" date="2024-10" db="EMBL/GenBank/DDBJ databases">
        <title>Updated reference genomes for cyclostephanoid diatoms.</title>
        <authorList>
            <person name="Roberts W.R."/>
            <person name="Alverson A.J."/>
        </authorList>
    </citation>
    <scope>NUCLEOTIDE SEQUENCE [LARGE SCALE GENOMIC DNA]</scope>
    <source>
        <strain evidence="3 4">AJA232-27</strain>
    </source>
</reference>
<feature type="region of interest" description="Disordered" evidence="1">
    <location>
        <begin position="153"/>
        <end position="190"/>
    </location>
</feature>
<gene>
    <name evidence="3" type="ORF">ACHAWU_007343</name>
</gene>
<feature type="compositionally biased region" description="Basic and acidic residues" evidence="1">
    <location>
        <begin position="158"/>
        <end position="171"/>
    </location>
</feature>
<dbReference type="Proteomes" id="UP001530293">
    <property type="component" value="Unassembled WGS sequence"/>
</dbReference>
<dbReference type="Gene3D" id="3.90.660.10">
    <property type="match status" value="1"/>
</dbReference>
<dbReference type="PANTHER" id="PTHR16128">
    <property type="entry name" value="FAD/NAD(P)-BINDING OXIDOREDUCTASE FAMILY PROTEIN"/>
    <property type="match status" value="1"/>
</dbReference>
<name>A0ABD3LYY3_9STRA</name>
<evidence type="ECO:0000313" key="3">
    <source>
        <dbReference type="EMBL" id="KAL3756964.1"/>
    </source>
</evidence>
<feature type="region of interest" description="Disordered" evidence="1">
    <location>
        <begin position="679"/>
        <end position="734"/>
    </location>
</feature>
<evidence type="ECO:0000256" key="2">
    <source>
        <dbReference type="SAM" id="SignalP"/>
    </source>
</evidence>
<accession>A0ABD3LYY3</accession>